<organism evidence="11 12">
    <name type="scientific">Thalassotalea algicola</name>
    <dbReference type="NCBI Taxonomy" id="2716224"/>
    <lineage>
        <taxon>Bacteria</taxon>
        <taxon>Pseudomonadati</taxon>
        <taxon>Pseudomonadota</taxon>
        <taxon>Gammaproteobacteria</taxon>
        <taxon>Alteromonadales</taxon>
        <taxon>Colwelliaceae</taxon>
        <taxon>Thalassotalea</taxon>
    </lineage>
</organism>
<dbReference type="Pfam" id="PF00266">
    <property type="entry name" value="Aminotran_5"/>
    <property type="match status" value="1"/>
</dbReference>
<dbReference type="EMBL" id="JABBXH010000003">
    <property type="protein sequence ID" value="NMP32157.1"/>
    <property type="molecule type" value="Genomic_DNA"/>
</dbReference>
<dbReference type="Proteomes" id="UP000568664">
    <property type="component" value="Unassembled WGS sequence"/>
</dbReference>
<comment type="catalytic activity">
    <reaction evidence="8">
        <text>(sulfur carrier)-H + L-cysteine = (sulfur carrier)-SH + L-alanine</text>
        <dbReference type="Rhea" id="RHEA:43892"/>
        <dbReference type="Rhea" id="RHEA-COMP:14737"/>
        <dbReference type="Rhea" id="RHEA-COMP:14739"/>
        <dbReference type="ChEBI" id="CHEBI:29917"/>
        <dbReference type="ChEBI" id="CHEBI:35235"/>
        <dbReference type="ChEBI" id="CHEBI:57972"/>
        <dbReference type="ChEBI" id="CHEBI:64428"/>
        <dbReference type="EC" id="2.8.1.7"/>
    </reaction>
</comment>
<dbReference type="GO" id="GO:0046872">
    <property type="term" value="F:metal ion binding"/>
    <property type="evidence" value="ECO:0007669"/>
    <property type="project" value="UniProtKB-KW"/>
</dbReference>
<evidence type="ECO:0000256" key="2">
    <source>
        <dbReference type="ARBA" id="ARBA00006490"/>
    </source>
</evidence>
<dbReference type="InterPro" id="IPR015422">
    <property type="entry name" value="PyrdxlP-dep_Trfase_small"/>
</dbReference>
<evidence type="ECO:0000256" key="4">
    <source>
        <dbReference type="ARBA" id="ARBA00022723"/>
    </source>
</evidence>
<evidence type="ECO:0000256" key="3">
    <source>
        <dbReference type="ARBA" id="ARBA00012239"/>
    </source>
</evidence>
<dbReference type="SMART" id="SM00849">
    <property type="entry name" value="Lactamase_B"/>
    <property type="match status" value="1"/>
</dbReference>
<dbReference type="InterPro" id="IPR015421">
    <property type="entry name" value="PyrdxlP-dep_Trfase_major"/>
</dbReference>
<dbReference type="Gene3D" id="3.40.640.10">
    <property type="entry name" value="Type I PLP-dependent aspartate aminotransferase-like (Major domain)"/>
    <property type="match status" value="1"/>
</dbReference>
<name>A0A7Y0LDH6_9GAMM</name>
<keyword evidence="5" id="KW-0663">Pyridoxal phosphate</keyword>
<keyword evidence="7" id="KW-0411">Iron-sulfur</keyword>
<dbReference type="SUPFAM" id="SSF56281">
    <property type="entry name" value="Metallo-hydrolase/oxidoreductase"/>
    <property type="match status" value="1"/>
</dbReference>
<keyword evidence="6" id="KW-0408">Iron</keyword>
<evidence type="ECO:0000256" key="5">
    <source>
        <dbReference type="ARBA" id="ARBA00022898"/>
    </source>
</evidence>
<evidence type="ECO:0000313" key="12">
    <source>
        <dbReference type="Proteomes" id="UP000568664"/>
    </source>
</evidence>
<evidence type="ECO:0000256" key="7">
    <source>
        <dbReference type="ARBA" id="ARBA00023014"/>
    </source>
</evidence>
<dbReference type="CDD" id="cd00158">
    <property type="entry name" value="RHOD"/>
    <property type="match status" value="1"/>
</dbReference>
<dbReference type="AlphaFoldDB" id="A0A7Y0LDH6"/>
<dbReference type="InterPro" id="IPR015424">
    <property type="entry name" value="PyrdxlP-dep_Trfase"/>
</dbReference>
<comment type="caution">
    <text evidence="11">The sequence shown here is derived from an EMBL/GenBank/DDBJ whole genome shotgun (WGS) entry which is preliminary data.</text>
</comment>
<dbReference type="SUPFAM" id="SSF52821">
    <property type="entry name" value="Rhodanese/Cell cycle control phosphatase"/>
    <property type="match status" value="1"/>
</dbReference>
<evidence type="ECO:0000256" key="9">
    <source>
        <dbReference type="RuleBase" id="RU004504"/>
    </source>
</evidence>
<dbReference type="Gene3D" id="3.60.15.10">
    <property type="entry name" value="Ribonuclease Z/Hydroxyacylglutathione hydrolase-like"/>
    <property type="match status" value="1"/>
</dbReference>
<keyword evidence="4" id="KW-0479">Metal-binding</keyword>
<evidence type="ECO:0000259" key="10">
    <source>
        <dbReference type="PROSITE" id="PS50206"/>
    </source>
</evidence>
<dbReference type="EC" id="2.8.1.7" evidence="3"/>
<dbReference type="InterPro" id="IPR020578">
    <property type="entry name" value="Aminotrans_V_PyrdxlP_BS"/>
</dbReference>
<dbReference type="GO" id="GO:0051536">
    <property type="term" value="F:iron-sulfur cluster binding"/>
    <property type="evidence" value="ECO:0007669"/>
    <property type="project" value="UniProtKB-KW"/>
</dbReference>
<dbReference type="Gene3D" id="3.90.1150.10">
    <property type="entry name" value="Aspartate Aminotransferase, domain 1"/>
    <property type="match status" value="1"/>
</dbReference>
<reference evidence="11 12" key="1">
    <citation type="submission" date="2020-04" db="EMBL/GenBank/DDBJ databases">
        <title>Thalassotalea sp. M1531, isolated from the surface of marine red alga.</title>
        <authorList>
            <person name="Pang L."/>
            <person name="Lu D.-C."/>
        </authorList>
    </citation>
    <scope>NUCLEOTIDE SEQUENCE [LARGE SCALE GENOMIC DNA]</scope>
    <source>
        <strain evidence="11 12">M1531</strain>
    </source>
</reference>
<evidence type="ECO:0000256" key="1">
    <source>
        <dbReference type="ARBA" id="ARBA00001933"/>
    </source>
</evidence>
<dbReference type="InterPro" id="IPR036873">
    <property type="entry name" value="Rhodanese-like_dom_sf"/>
</dbReference>
<keyword evidence="12" id="KW-1185">Reference proteome</keyword>
<keyword evidence="11" id="KW-0808">Transferase</keyword>
<dbReference type="RefSeq" id="WP_169075472.1">
    <property type="nucleotide sequence ID" value="NZ_JABBXH010000003.1"/>
</dbReference>
<comment type="similarity">
    <text evidence="2">Belongs to the class-V pyridoxal-phosphate-dependent aminotransferase family. NifS/IscS subfamily.</text>
</comment>
<dbReference type="Gene3D" id="1.10.260.50">
    <property type="match status" value="1"/>
</dbReference>
<dbReference type="PANTHER" id="PTHR11601:SF34">
    <property type="entry name" value="CYSTEINE DESULFURASE"/>
    <property type="match status" value="1"/>
</dbReference>
<dbReference type="InterPro" id="IPR001763">
    <property type="entry name" value="Rhodanese-like_dom"/>
</dbReference>
<protein>
    <recommendedName>
        <fullName evidence="3">cysteine desulfurase</fullName>
        <ecNumber evidence="3">2.8.1.7</ecNumber>
    </recommendedName>
</protein>
<dbReference type="GO" id="GO:0031071">
    <property type="term" value="F:cysteine desulfurase activity"/>
    <property type="evidence" value="ECO:0007669"/>
    <property type="project" value="UniProtKB-EC"/>
</dbReference>
<dbReference type="Gene3D" id="3.40.250.10">
    <property type="entry name" value="Rhodanese-like domain"/>
    <property type="match status" value="1"/>
</dbReference>
<keyword evidence="11" id="KW-0032">Aminotransferase</keyword>
<proteinExistence type="inferred from homology"/>
<evidence type="ECO:0000313" key="11">
    <source>
        <dbReference type="EMBL" id="NMP32157.1"/>
    </source>
</evidence>
<dbReference type="PROSITE" id="PS00595">
    <property type="entry name" value="AA_TRANSFER_CLASS_5"/>
    <property type="match status" value="1"/>
</dbReference>
<dbReference type="InterPro" id="IPR000192">
    <property type="entry name" value="Aminotrans_V_dom"/>
</dbReference>
<dbReference type="SMART" id="SM00450">
    <property type="entry name" value="RHOD"/>
    <property type="match status" value="1"/>
</dbReference>
<comment type="cofactor">
    <cofactor evidence="1 9">
        <name>pyridoxal 5'-phosphate</name>
        <dbReference type="ChEBI" id="CHEBI:597326"/>
    </cofactor>
</comment>
<dbReference type="SUPFAM" id="SSF53383">
    <property type="entry name" value="PLP-dependent transferases"/>
    <property type="match status" value="1"/>
</dbReference>
<dbReference type="InterPro" id="IPR001279">
    <property type="entry name" value="Metallo-B-lactamas"/>
</dbReference>
<gene>
    <name evidence="11" type="ORF">HII17_11305</name>
</gene>
<dbReference type="PANTHER" id="PTHR11601">
    <property type="entry name" value="CYSTEINE DESULFURYLASE FAMILY MEMBER"/>
    <property type="match status" value="1"/>
</dbReference>
<dbReference type="Pfam" id="PF00581">
    <property type="entry name" value="Rhodanese"/>
    <property type="match status" value="1"/>
</dbReference>
<feature type="domain" description="Rhodanese" evidence="10">
    <location>
        <begin position="681"/>
        <end position="769"/>
    </location>
</feature>
<sequence length="769" mass="83725">MLSLTDIQPQKDEIYLDNNATTPVLPQAAQAAMHTMQLCYGNPSSSHITGIKAKYILETTRGLVRKVIGASTGEITFTSGATEGIQTAIISALQAAKEQGISQEKPLLLYGATEHKAVPETLKHWNSMLDIGGDVVAIPVDENGILDVDFIKHNSADAIIICTMAANNETGVFQDLPLLEKTIREQNEAVLWMVDCVQALGKIDLNIAETTIDYAPFSGHKLYAPKGIGVLYVREGAPYTPFIAGGGQESGLRSGTENLPGIAALQAVLALLDDPSDDTFKDHDTLLAYRKQLVDTLTEVFPDIVFNHDLSCSLPTTLNFSVRGLSSKDIMDLFDAARIRVSSGSACSSKVTGSFVLDAMGKERWQSESAIRLSFGPATKQCEIDQACKAIKQAVEALKHSCLILSDTDDNSEFAVDGLQQWVYDQQCTWCYVDKAAKECVLIDATPELVNKFERLVRCQGYQVVAVLESHHHSQQVLNTEMIRELITEHIQAAEFDELGWPLNATQVKLANGDSVPAIKVGSKVIARLPLAGHTKNSVAYLLGTASNERLAIENIEYAFTGDTIQIGGLGRTDGETADCDDLYQSIKRLAQVIAEDTLICPSHDYQTLFSTSIAMECKTNALVAGVLDGELDVASFKSQKADLDKQLPESDYHNFCGSVNLSQNNIGHLAANQLAEFMEKHPNATLVDVREPHEFEAYPDAYVAGTKMVNIPLSQITNFVNLQRDSKSVEAFICICRSGNRSDAAAKTLKRNGFVNVYHVPGGFALLD</sequence>
<dbReference type="GO" id="GO:0008483">
    <property type="term" value="F:transaminase activity"/>
    <property type="evidence" value="ECO:0007669"/>
    <property type="project" value="UniProtKB-KW"/>
</dbReference>
<dbReference type="InterPro" id="IPR036866">
    <property type="entry name" value="RibonucZ/Hydroxyglut_hydro"/>
</dbReference>
<evidence type="ECO:0000256" key="6">
    <source>
        <dbReference type="ARBA" id="ARBA00023004"/>
    </source>
</evidence>
<dbReference type="PROSITE" id="PS50206">
    <property type="entry name" value="RHODANESE_3"/>
    <property type="match status" value="1"/>
</dbReference>
<evidence type="ECO:0000256" key="8">
    <source>
        <dbReference type="ARBA" id="ARBA00050776"/>
    </source>
</evidence>
<accession>A0A7Y0LDH6</accession>